<sequence>MAFEMGNLTESGVDDVRKGKAQMQPAGESGEDPPGPANGMAPPQGMAPCFFRLTATTTGGPQVHSHRHDHNP</sequence>
<evidence type="ECO:0000313" key="3">
    <source>
        <dbReference type="Proteomes" id="UP000732380"/>
    </source>
</evidence>
<organism evidence="2 3">
    <name type="scientific">Claviceps humidiphila</name>
    <dbReference type="NCBI Taxonomy" id="1294629"/>
    <lineage>
        <taxon>Eukaryota</taxon>
        <taxon>Fungi</taxon>
        <taxon>Dikarya</taxon>
        <taxon>Ascomycota</taxon>
        <taxon>Pezizomycotina</taxon>
        <taxon>Sordariomycetes</taxon>
        <taxon>Hypocreomycetidae</taxon>
        <taxon>Hypocreales</taxon>
        <taxon>Clavicipitaceae</taxon>
        <taxon>Claviceps</taxon>
    </lineage>
</organism>
<accession>A0A9P7PZF3</accession>
<dbReference type="EMBL" id="SRQM01000275">
    <property type="protein sequence ID" value="KAG6114042.1"/>
    <property type="molecule type" value="Genomic_DNA"/>
</dbReference>
<feature type="region of interest" description="Disordered" evidence="1">
    <location>
        <begin position="1"/>
        <end position="47"/>
    </location>
</feature>
<name>A0A9P7PZF3_9HYPO</name>
<protein>
    <submittedName>
        <fullName evidence="2">Uncharacterized protein</fullName>
    </submittedName>
</protein>
<evidence type="ECO:0000313" key="2">
    <source>
        <dbReference type="EMBL" id="KAG6114042.1"/>
    </source>
</evidence>
<dbReference type="Proteomes" id="UP000732380">
    <property type="component" value="Unassembled WGS sequence"/>
</dbReference>
<evidence type="ECO:0000256" key="1">
    <source>
        <dbReference type="SAM" id="MobiDB-lite"/>
    </source>
</evidence>
<proteinExistence type="predicted"/>
<gene>
    <name evidence="2" type="ORF">E4U13_003524</name>
</gene>
<keyword evidence="3" id="KW-1185">Reference proteome</keyword>
<dbReference type="AlphaFoldDB" id="A0A9P7PZF3"/>
<reference evidence="2 3" key="1">
    <citation type="journal article" date="2020" name="bioRxiv">
        <title>Whole genome comparisons of ergot fungi reveals the divergence and evolution of species within the genus Claviceps are the result of varying mechanisms driving genome evolution and host range expansion.</title>
        <authorList>
            <person name="Wyka S.A."/>
            <person name="Mondo S.J."/>
            <person name="Liu M."/>
            <person name="Dettman J."/>
            <person name="Nalam V."/>
            <person name="Broders K.D."/>
        </authorList>
    </citation>
    <scope>NUCLEOTIDE SEQUENCE [LARGE SCALE GENOMIC DNA]</scope>
    <source>
        <strain evidence="2 3">LM576</strain>
    </source>
</reference>
<comment type="caution">
    <text evidence="2">The sequence shown here is derived from an EMBL/GenBank/DDBJ whole genome shotgun (WGS) entry which is preliminary data.</text>
</comment>